<protein>
    <recommendedName>
        <fullName evidence="6">TVP38/TMEM64 family membrane protein</fullName>
    </recommendedName>
</protein>
<evidence type="ECO:0000313" key="8">
    <source>
        <dbReference type="EMBL" id="MFC2927035.1"/>
    </source>
</evidence>
<evidence type="ECO:0000313" key="9">
    <source>
        <dbReference type="Proteomes" id="UP001595379"/>
    </source>
</evidence>
<keyword evidence="3 6" id="KW-0812">Transmembrane</keyword>
<keyword evidence="9" id="KW-1185">Reference proteome</keyword>
<comment type="subcellular location">
    <subcellularLocation>
        <location evidence="1 6">Cell membrane</location>
        <topology evidence="1 6">Multi-pass membrane protein</topology>
    </subcellularLocation>
</comment>
<name>A0ABV6ZZS1_9PROT</name>
<evidence type="ECO:0000256" key="2">
    <source>
        <dbReference type="ARBA" id="ARBA00022475"/>
    </source>
</evidence>
<feature type="domain" description="VTT" evidence="7">
    <location>
        <begin position="77"/>
        <end position="192"/>
    </location>
</feature>
<keyword evidence="5 6" id="KW-0472">Membrane</keyword>
<sequence>MNRILQFITHMDARAARAAMVSVALLVVVGLVFVLGKLFFDAGPDDLGAVFEAAATHWYALPATILIYVLLSFIGAPQFVLMAATVLAFGPIYGFAYAWVATLVSASVNFWLGRFFGADLLNRFGGDWMNRASDFVGRNGLWASALVRIVPSGPFIVVNMAFGVSKVPYWAFLVGTSIGIAPKILVVGLTGQSVIAIVTGQGLLLIAVVAALVAVWVGMMLAARRRLPAPPAEDENT</sequence>
<feature type="transmembrane region" description="Helical" evidence="6">
    <location>
        <begin position="141"/>
        <end position="162"/>
    </location>
</feature>
<dbReference type="EMBL" id="JBHRSV010000028">
    <property type="protein sequence ID" value="MFC2927035.1"/>
    <property type="molecule type" value="Genomic_DNA"/>
</dbReference>
<keyword evidence="2 6" id="KW-1003">Cell membrane</keyword>
<evidence type="ECO:0000259" key="7">
    <source>
        <dbReference type="Pfam" id="PF09335"/>
    </source>
</evidence>
<comment type="similarity">
    <text evidence="6">Belongs to the TVP38/TMEM64 family.</text>
</comment>
<evidence type="ECO:0000256" key="4">
    <source>
        <dbReference type="ARBA" id="ARBA00022989"/>
    </source>
</evidence>
<feature type="transmembrane region" description="Helical" evidence="6">
    <location>
        <begin position="21"/>
        <end position="40"/>
    </location>
</feature>
<organism evidence="8 9">
    <name type="scientific">Hyphobacterium vulgare</name>
    <dbReference type="NCBI Taxonomy" id="1736751"/>
    <lineage>
        <taxon>Bacteria</taxon>
        <taxon>Pseudomonadati</taxon>
        <taxon>Pseudomonadota</taxon>
        <taxon>Alphaproteobacteria</taxon>
        <taxon>Maricaulales</taxon>
        <taxon>Maricaulaceae</taxon>
        <taxon>Hyphobacterium</taxon>
    </lineage>
</organism>
<dbReference type="InterPro" id="IPR032816">
    <property type="entry name" value="VTT_dom"/>
</dbReference>
<dbReference type="PANTHER" id="PTHR12677:SF59">
    <property type="entry name" value="GOLGI APPARATUS MEMBRANE PROTEIN TVP38-RELATED"/>
    <property type="match status" value="1"/>
</dbReference>
<dbReference type="PANTHER" id="PTHR12677">
    <property type="entry name" value="GOLGI APPARATUS MEMBRANE PROTEIN TVP38-RELATED"/>
    <property type="match status" value="1"/>
</dbReference>
<gene>
    <name evidence="8" type="ORF">ACFOOR_13040</name>
</gene>
<dbReference type="RefSeq" id="WP_343163027.1">
    <property type="nucleotide sequence ID" value="NZ_JBHRSV010000028.1"/>
</dbReference>
<evidence type="ECO:0000256" key="6">
    <source>
        <dbReference type="RuleBase" id="RU366058"/>
    </source>
</evidence>
<feature type="transmembrane region" description="Helical" evidence="6">
    <location>
        <begin position="60"/>
        <end position="80"/>
    </location>
</feature>
<evidence type="ECO:0000256" key="1">
    <source>
        <dbReference type="ARBA" id="ARBA00004651"/>
    </source>
</evidence>
<feature type="transmembrane region" description="Helical" evidence="6">
    <location>
        <begin position="195"/>
        <end position="217"/>
    </location>
</feature>
<accession>A0ABV6ZZS1</accession>
<feature type="transmembrane region" description="Helical" evidence="6">
    <location>
        <begin position="169"/>
        <end position="189"/>
    </location>
</feature>
<dbReference type="Pfam" id="PF09335">
    <property type="entry name" value="VTT_dom"/>
    <property type="match status" value="1"/>
</dbReference>
<keyword evidence="4 6" id="KW-1133">Transmembrane helix</keyword>
<evidence type="ECO:0000256" key="5">
    <source>
        <dbReference type="ARBA" id="ARBA00023136"/>
    </source>
</evidence>
<proteinExistence type="inferred from homology"/>
<dbReference type="Proteomes" id="UP001595379">
    <property type="component" value="Unassembled WGS sequence"/>
</dbReference>
<comment type="caution">
    <text evidence="8">The sequence shown here is derived from an EMBL/GenBank/DDBJ whole genome shotgun (WGS) entry which is preliminary data.</text>
</comment>
<reference evidence="9" key="1">
    <citation type="journal article" date="2019" name="Int. J. Syst. Evol. Microbiol.">
        <title>The Global Catalogue of Microorganisms (GCM) 10K type strain sequencing project: providing services to taxonomists for standard genome sequencing and annotation.</title>
        <authorList>
            <consortium name="The Broad Institute Genomics Platform"/>
            <consortium name="The Broad Institute Genome Sequencing Center for Infectious Disease"/>
            <person name="Wu L."/>
            <person name="Ma J."/>
        </authorList>
    </citation>
    <scope>NUCLEOTIDE SEQUENCE [LARGE SCALE GENOMIC DNA]</scope>
    <source>
        <strain evidence="9">KCTC 52487</strain>
    </source>
</reference>
<evidence type="ECO:0000256" key="3">
    <source>
        <dbReference type="ARBA" id="ARBA00022692"/>
    </source>
</evidence>
<dbReference type="InterPro" id="IPR015414">
    <property type="entry name" value="TMEM64"/>
</dbReference>